<dbReference type="AlphaFoldDB" id="A0ABD0TWC4"/>
<organism evidence="2 3">
    <name type="scientific">Dendrobium thyrsiflorum</name>
    <name type="common">Pinecone-like raceme dendrobium</name>
    <name type="synonym">Orchid</name>
    <dbReference type="NCBI Taxonomy" id="117978"/>
    <lineage>
        <taxon>Eukaryota</taxon>
        <taxon>Viridiplantae</taxon>
        <taxon>Streptophyta</taxon>
        <taxon>Embryophyta</taxon>
        <taxon>Tracheophyta</taxon>
        <taxon>Spermatophyta</taxon>
        <taxon>Magnoliopsida</taxon>
        <taxon>Liliopsida</taxon>
        <taxon>Asparagales</taxon>
        <taxon>Orchidaceae</taxon>
        <taxon>Epidendroideae</taxon>
        <taxon>Malaxideae</taxon>
        <taxon>Dendrobiinae</taxon>
        <taxon>Dendrobium</taxon>
    </lineage>
</organism>
<reference evidence="2 3" key="1">
    <citation type="journal article" date="2024" name="Plant Biotechnol. J.">
        <title>Dendrobium thyrsiflorum genome and its molecular insights into genes involved in important horticultural traits.</title>
        <authorList>
            <person name="Chen B."/>
            <person name="Wang J.Y."/>
            <person name="Zheng P.J."/>
            <person name="Li K.L."/>
            <person name="Liang Y.M."/>
            <person name="Chen X.F."/>
            <person name="Zhang C."/>
            <person name="Zhao X."/>
            <person name="He X."/>
            <person name="Zhang G.Q."/>
            <person name="Liu Z.J."/>
            <person name="Xu Q."/>
        </authorList>
    </citation>
    <scope>NUCLEOTIDE SEQUENCE [LARGE SCALE GENOMIC DNA]</scope>
    <source>
        <strain evidence="2">GZMU011</strain>
    </source>
</reference>
<accession>A0ABD0TWC4</accession>
<dbReference type="EMBL" id="JANQDX010000019">
    <property type="protein sequence ID" value="KAL0904009.1"/>
    <property type="molecule type" value="Genomic_DNA"/>
</dbReference>
<feature type="region of interest" description="Disordered" evidence="1">
    <location>
        <begin position="138"/>
        <end position="161"/>
    </location>
</feature>
<name>A0ABD0TWC4_DENTH</name>
<protein>
    <submittedName>
        <fullName evidence="2">Uncharacterized protein</fullName>
    </submittedName>
</protein>
<sequence length="161" mass="18139">MEVKKITEQRNPNRSIERDHQAGGCGARPGDRRAKAMEAARKKMMEFFAKQENLMNLFLAGAFAALSWRSYQQQKEIDVLEAEKSALRSGNMAMSSTMWAWREHFFNLAEADPSSAPISLARLRAIYGEEEMVAEATSSQLDGDIRRDRAEDDAVNEPIIA</sequence>
<proteinExistence type="predicted"/>
<keyword evidence="3" id="KW-1185">Reference proteome</keyword>
<dbReference type="PANTHER" id="PTHR38355:SF1">
    <property type="entry name" value="OS06G0149500 PROTEIN"/>
    <property type="match status" value="1"/>
</dbReference>
<feature type="region of interest" description="Disordered" evidence="1">
    <location>
        <begin position="1"/>
        <end position="32"/>
    </location>
</feature>
<comment type="caution">
    <text evidence="2">The sequence shown here is derived from an EMBL/GenBank/DDBJ whole genome shotgun (WGS) entry which is preliminary data.</text>
</comment>
<dbReference type="PANTHER" id="PTHR38355">
    <property type="entry name" value="OS06G0149500 PROTEIN"/>
    <property type="match status" value="1"/>
</dbReference>
<evidence type="ECO:0000256" key="1">
    <source>
        <dbReference type="SAM" id="MobiDB-lite"/>
    </source>
</evidence>
<feature type="compositionally biased region" description="Basic and acidic residues" evidence="1">
    <location>
        <begin position="143"/>
        <end position="152"/>
    </location>
</feature>
<dbReference type="Proteomes" id="UP001552299">
    <property type="component" value="Unassembled WGS sequence"/>
</dbReference>
<gene>
    <name evidence="2" type="ORF">M5K25_026078</name>
</gene>
<evidence type="ECO:0000313" key="3">
    <source>
        <dbReference type="Proteomes" id="UP001552299"/>
    </source>
</evidence>
<evidence type="ECO:0000313" key="2">
    <source>
        <dbReference type="EMBL" id="KAL0904009.1"/>
    </source>
</evidence>